<organism evidence="2 3">
    <name type="scientific">Plasmodiophora brassicae</name>
    <name type="common">Clubroot disease agent</name>
    <dbReference type="NCBI Taxonomy" id="37360"/>
    <lineage>
        <taxon>Eukaryota</taxon>
        <taxon>Sar</taxon>
        <taxon>Rhizaria</taxon>
        <taxon>Endomyxa</taxon>
        <taxon>Phytomyxea</taxon>
        <taxon>Plasmodiophorida</taxon>
        <taxon>Plasmodiophoridae</taxon>
        <taxon>Plasmodiophora</taxon>
    </lineage>
</organism>
<accession>A0A0G4J5U1</accession>
<dbReference type="EMBL" id="CDSF01000134">
    <property type="protein sequence ID" value="CEP02945.1"/>
    <property type="molecule type" value="Genomic_DNA"/>
</dbReference>
<dbReference type="AlphaFoldDB" id="A0A0G4J5U1"/>
<dbReference type="Proteomes" id="UP000039324">
    <property type="component" value="Unassembled WGS sequence"/>
</dbReference>
<sequence>MPVLTKKEHQYLEGVVGMGWMRSTHSVRKLLGTCLTWIWPLGVMYAGTSIHINTVWQLTFYRSPRRRRRLNGRTPKRALNLTINACRYRHRCFVLRCVRVHGRGPVSSKFP</sequence>
<reference evidence="2 3" key="1">
    <citation type="submission" date="2015-02" db="EMBL/GenBank/DDBJ databases">
        <authorList>
            <person name="Chooi Y.-H."/>
        </authorList>
    </citation>
    <scope>NUCLEOTIDE SEQUENCE [LARGE SCALE GENOMIC DNA]</scope>
    <source>
        <strain evidence="2">E3</strain>
    </source>
</reference>
<evidence type="ECO:0000256" key="1">
    <source>
        <dbReference type="SAM" id="Phobius"/>
    </source>
</evidence>
<evidence type="ECO:0000313" key="2">
    <source>
        <dbReference type="EMBL" id="CEP02945.1"/>
    </source>
</evidence>
<keyword evidence="1" id="KW-0812">Transmembrane</keyword>
<keyword evidence="1" id="KW-0472">Membrane</keyword>
<keyword evidence="1" id="KW-1133">Transmembrane helix</keyword>
<protein>
    <submittedName>
        <fullName evidence="2">Uncharacterized protein</fullName>
    </submittedName>
</protein>
<gene>
    <name evidence="2" type="ORF">PBRA_009163</name>
</gene>
<evidence type="ECO:0000313" key="3">
    <source>
        <dbReference type="Proteomes" id="UP000039324"/>
    </source>
</evidence>
<feature type="transmembrane region" description="Helical" evidence="1">
    <location>
        <begin position="37"/>
        <end position="61"/>
    </location>
</feature>
<name>A0A0G4J5U1_PLABS</name>
<proteinExistence type="predicted"/>
<keyword evidence="3" id="KW-1185">Reference proteome</keyword>